<dbReference type="EMBL" id="ABIB01000004">
    <property type="protein sequence ID" value="EDP96321.1"/>
    <property type="molecule type" value="Genomic_DNA"/>
</dbReference>
<keyword evidence="1" id="KW-0472">Membrane</keyword>
<keyword evidence="3" id="KW-1185">Reference proteome</keyword>
<dbReference type="AlphaFoldDB" id="A9DUQ8"/>
<protein>
    <submittedName>
        <fullName evidence="2">Uncharacterized protein</fullName>
    </submittedName>
</protein>
<sequence>MKSKYTTAFYFFLVFFGGGLLLFREEIQGEKQIVITVIAVCAMMFGLYKVTSMQTSNKRREYDNQEYFNREKYEAEEEE</sequence>
<feature type="transmembrane region" description="Helical" evidence="1">
    <location>
        <begin position="33"/>
        <end position="50"/>
    </location>
</feature>
<feature type="transmembrane region" description="Helical" evidence="1">
    <location>
        <begin position="7"/>
        <end position="27"/>
    </location>
</feature>
<gene>
    <name evidence="2" type="ORF">KAOT1_02892</name>
</gene>
<evidence type="ECO:0000313" key="2">
    <source>
        <dbReference type="EMBL" id="EDP96321.1"/>
    </source>
</evidence>
<organism evidence="2 3">
    <name type="scientific">Kordia algicida OT-1</name>
    <dbReference type="NCBI Taxonomy" id="391587"/>
    <lineage>
        <taxon>Bacteria</taxon>
        <taxon>Pseudomonadati</taxon>
        <taxon>Bacteroidota</taxon>
        <taxon>Flavobacteriia</taxon>
        <taxon>Flavobacteriales</taxon>
        <taxon>Flavobacteriaceae</taxon>
        <taxon>Kordia</taxon>
    </lineage>
</organism>
<proteinExistence type="predicted"/>
<dbReference type="HOGENOM" id="CLU_2601421_0_0_10"/>
<dbReference type="STRING" id="391587.KAOT1_02892"/>
<dbReference type="Proteomes" id="UP000002945">
    <property type="component" value="Unassembled WGS sequence"/>
</dbReference>
<keyword evidence="1" id="KW-1133">Transmembrane helix</keyword>
<evidence type="ECO:0000313" key="3">
    <source>
        <dbReference type="Proteomes" id="UP000002945"/>
    </source>
</evidence>
<reference evidence="2 3" key="1">
    <citation type="journal article" date="2011" name="J. Bacteriol.">
        <title>Genome sequence of the algicidal bacterium Kordia algicida OT-1.</title>
        <authorList>
            <person name="Lee H.S."/>
            <person name="Kang S.G."/>
            <person name="Kwon K.K."/>
            <person name="Lee J.H."/>
            <person name="Kim S.J."/>
        </authorList>
    </citation>
    <scope>NUCLEOTIDE SEQUENCE [LARGE SCALE GENOMIC DNA]</scope>
    <source>
        <strain evidence="2 3">OT-1</strain>
    </source>
</reference>
<dbReference type="RefSeq" id="WP_007093151.1">
    <property type="nucleotide sequence ID" value="NZ_CP142125.1"/>
</dbReference>
<name>A9DUQ8_9FLAO</name>
<keyword evidence="1" id="KW-0812">Transmembrane</keyword>
<dbReference type="OrthoDB" id="1452555at2"/>
<comment type="caution">
    <text evidence="2">The sequence shown here is derived from an EMBL/GenBank/DDBJ whole genome shotgun (WGS) entry which is preliminary data.</text>
</comment>
<accession>A9DUQ8</accession>
<evidence type="ECO:0000256" key="1">
    <source>
        <dbReference type="SAM" id="Phobius"/>
    </source>
</evidence>